<dbReference type="PANTHER" id="PTHR36357">
    <property type="entry name" value="OS03G0148300 PROTEIN"/>
    <property type="match status" value="1"/>
</dbReference>
<feature type="signal peptide" evidence="1">
    <location>
        <begin position="1"/>
        <end position="26"/>
    </location>
</feature>
<dbReference type="STRING" id="79200.A0A166EIA3"/>
<comment type="caution">
    <text evidence="2">The sequence shown here is derived from an EMBL/GenBank/DDBJ whole genome shotgun (WGS) entry which is preliminary data.</text>
</comment>
<dbReference type="EMBL" id="LNRQ01000002">
    <property type="protein sequence ID" value="KZN06606.1"/>
    <property type="molecule type" value="Genomic_DNA"/>
</dbReference>
<proteinExistence type="predicted"/>
<dbReference type="PANTHER" id="PTHR36357:SF1">
    <property type="entry name" value="OS03G0148300 PROTEIN"/>
    <property type="match status" value="1"/>
</dbReference>
<accession>A0A166EIA3</accession>
<name>A0A166EIA3_DAUCS</name>
<evidence type="ECO:0000256" key="1">
    <source>
        <dbReference type="SAM" id="SignalP"/>
    </source>
</evidence>
<organism evidence="2">
    <name type="scientific">Daucus carota subsp. sativus</name>
    <name type="common">Carrot</name>
    <dbReference type="NCBI Taxonomy" id="79200"/>
    <lineage>
        <taxon>Eukaryota</taxon>
        <taxon>Viridiplantae</taxon>
        <taxon>Streptophyta</taxon>
        <taxon>Embryophyta</taxon>
        <taxon>Tracheophyta</taxon>
        <taxon>Spermatophyta</taxon>
        <taxon>Magnoliopsida</taxon>
        <taxon>eudicotyledons</taxon>
        <taxon>Gunneridae</taxon>
        <taxon>Pentapetalae</taxon>
        <taxon>asterids</taxon>
        <taxon>campanulids</taxon>
        <taxon>Apiales</taxon>
        <taxon>Apiaceae</taxon>
        <taxon>Apioideae</taxon>
        <taxon>Scandiceae</taxon>
        <taxon>Daucinae</taxon>
        <taxon>Daucus</taxon>
        <taxon>Daucus sect. Daucus</taxon>
    </lineage>
</organism>
<dbReference type="Gramene" id="KZN06606">
    <property type="protein sequence ID" value="KZN06606"/>
    <property type="gene ID" value="DCAR_007443"/>
</dbReference>
<keyword evidence="1" id="KW-0732">Signal</keyword>
<reference evidence="2" key="1">
    <citation type="journal article" date="2016" name="Nat. Genet.">
        <title>A high-quality carrot genome assembly provides new insights into carotenoid accumulation and asterid genome evolution.</title>
        <authorList>
            <person name="Iorizzo M."/>
            <person name="Ellison S."/>
            <person name="Senalik D."/>
            <person name="Zeng P."/>
            <person name="Satapoomin P."/>
            <person name="Huang J."/>
            <person name="Bowman M."/>
            <person name="Iovene M."/>
            <person name="Sanseverino W."/>
            <person name="Cavagnaro P."/>
            <person name="Yildiz M."/>
            <person name="Macko-Podgorni A."/>
            <person name="Moranska E."/>
            <person name="Grzebelus E."/>
            <person name="Grzebelus D."/>
            <person name="Ashrafi H."/>
            <person name="Zheng Z."/>
            <person name="Cheng S."/>
            <person name="Spooner D."/>
            <person name="Van Deynze A."/>
            <person name="Simon P."/>
        </authorList>
    </citation>
    <scope>NUCLEOTIDE SEQUENCE [LARGE SCALE GENOMIC DNA]</scope>
    <source>
        <tissue evidence="2">Leaf</tissue>
    </source>
</reference>
<evidence type="ECO:0008006" key="3">
    <source>
        <dbReference type="Google" id="ProtNLM"/>
    </source>
</evidence>
<sequence length="379" mass="43341">MNYISSSTLFLLVISQNILFYQIADAGKRRVHITNDLDDVVDNEEDEAWKEWGKKKSSPDADLPDIDFSQQTDFTKMQTEMMKYQTGPAFGFVKLRLGQRRKPDMVSEIALKWTKLSKTGTLDVKFMGVDLSTIMFTLEKGQDSFELKDFILNQPDAYEVKIGDQIFRRPGDAPFDVEFQKHHGDEDKLSSWRMFELVIVTRQAYQDALMNKGCLRIYGLKCPSFEKECRIATHLEALGFDVLLVANEWFLGAFSKSLPLEVDQRSPSQTVSSPALSRVESLTSRSGTEQKAGLSCKHPKVFLRGKREESTCLILQQILDLKRLQCSDGSNCSSFMRCQEKPDASLPEDNENWKLHNKLNQQFQVFPRSCLRTAADRQS</sequence>
<dbReference type="AlphaFoldDB" id="A0A166EIA3"/>
<dbReference type="Gene3D" id="3.30.70.260">
    <property type="match status" value="1"/>
</dbReference>
<gene>
    <name evidence="2" type="ORF">DCAR_007443</name>
</gene>
<protein>
    <recommendedName>
        <fullName evidence="3">Mesoderm development candidate 2</fullName>
    </recommendedName>
</protein>
<evidence type="ECO:0000313" key="2">
    <source>
        <dbReference type="EMBL" id="KZN06606.1"/>
    </source>
</evidence>
<feature type="chain" id="PRO_5007872789" description="Mesoderm development candidate 2" evidence="1">
    <location>
        <begin position="27"/>
        <end position="379"/>
    </location>
</feature>